<dbReference type="AlphaFoldDB" id="A0A7K4JW00"/>
<evidence type="ECO:0000256" key="1">
    <source>
        <dbReference type="SAM" id="SignalP"/>
    </source>
</evidence>
<keyword evidence="4" id="KW-1185">Reference proteome</keyword>
<keyword evidence="1" id="KW-0732">Signal</keyword>
<comment type="caution">
    <text evidence="3">The sequence shown here is derived from an EMBL/GenBank/DDBJ whole genome shotgun (WGS) entry which is preliminary data.</text>
</comment>
<dbReference type="SMART" id="SM00217">
    <property type="entry name" value="WAP"/>
    <property type="match status" value="1"/>
</dbReference>
<sequence length="76" mass="8292">MKTVAALLLVGMLVLWTELPAGTAWSCPPVRITCAMANPPNACYTDQHCPRLQKCCPSFCGRRCRSRPPAIPISYG</sequence>
<dbReference type="GO" id="GO:0030414">
    <property type="term" value="F:peptidase inhibitor activity"/>
    <property type="evidence" value="ECO:0007669"/>
    <property type="project" value="InterPro"/>
</dbReference>
<gene>
    <name evidence="3" type="primary">Elaf_0</name>
    <name evidence="3" type="ORF">CRYSOU_R15216</name>
</gene>
<dbReference type="Gene3D" id="4.10.75.10">
    <property type="entry name" value="Elafin-like"/>
    <property type="match status" value="1"/>
</dbReference>
<protein>
    <submittedName>
        <fullName evidence="3">ELAF protein</fullName>
    </submittedName>
</protein>
<dbReference type="SUPFAM" id="SSF57256">
    <property type="entry name" value="Elafin-like"/>
    <property type="match status" value="1"/>
</dbReference>
<feature type="non-terminal residue" evidence="3">
    <location>
        <position position="1"/>
    </location>
</feature>
<evidence type="ECO:0000313" key="3">
    <source>
        <dbReference type="EMBL" id="NWI08217.1"/>
    </source>
</evidence>
<dbReference type="InterPro" id="IPR036645">
    <property type="entry name" value="Elafin-like_sf"/>
</dbReference>
<feature type="chain" id="PRO_5029879589" evidence="1">
    <location>
        <begin position="25"/>
        <end position="76"/>
    </location>
</feature>
<evidence type="ECO:0000259" key="2">
    <source>
        <dbReference type="PROSITE" id="PS51390"/>
    </source>
</evidence>
<feature type="domain" description="WAP" evidence="2">
    <location>
        <begin position="20"/>
        <end position="69"/>
    </location>
</feature>
<feature type="non-terminal residue" evidence="3">
    <location>
        <position position="76"/>
    </location>
</feature>
<reference evidence="3 4" key="1">
    <citation type="submission" date="2019-09" db="EMBL/GenBank/DDBJ databases">
        <title>Bird 10,000 Genomes (B10K) Project - Family phase.</title>
        <authorList>
            <person name="Zhang G."/>
        </authorList>
    </citation>
    <scope>NUCLEOTIDE SEQUENCE [LARGE SCALE GENOMIC DNA]</scope>
    <source>
        <strain evidence="3">B10K-MSB-42743</strain>
        <tissue evidence="3">Heart</tissue>
    </source>
</reference>
<accession>A0A7K4JW00</accession>
<name>A0A7K4JW00_9AVES</name>
<dbReference type="GO" id="GO:0005576">
    <property type="term" value="C:extracellular region"/>
    <property type="evidence" value="ECO:0007669"/>
    <property type="project" value="InterPro"/>
</dbReference>
<proteinExistence type="predicted"/>
<dbReference type="OrthoDB" id="5104187at2759"/>
<dbReference type="Pfam" id="PF00095">
    <property type="entry name" value="WAP"/>
    <property type="match status" value="1"/>
</dbReference>
<dbReference type="EMBL" id="VWPX01000167">
    <property type="protein sequence ID" value="NWI08217.1"/>
    <property type="molecule type" value="Genomic_DNA"/>
</dbReference>
<evidence type="ECO:0000313" key="4">
    <source>
        <dbReference type="Proteomes" id="UP000545332"/>
    </source>
</evidence>
<dbReference type="Proteomes" id="UP000545332">
    <property type="component" value="Unassembled WGS sequence"/>
</dbReference>
<feature type="signal peptide" evidence="1">
    <location>
        <begin position="1"/>
        <end position="24"/>
    </location>
</feature>
<dbReference type="InterPro" id="IPR008197">
    <property type="entry name" value="WAP_dom"/>
</dbReference>
<organism evidence="3 4">
    <name type="scientific">Crypturellus soui</name>
    <dbReference type="NCBI Taxonomy" id="458187"/>
    <lineage>
        <taxon>Eukaryota</taxon>
        <taxon>Metazoa</taxon>
        <taxon>Chordata</taxon>
        <taxon>Craniata</taxon>
        <taxon>Vertebrata</taxon>
        <taxon>Euteleostomi</taxon>
        <taxon>Archelosauria</taxon>
        <taxon>Archosauria</taxon>
        <taxon>Dinosauria</taxon>
        <taxon>Saurischia</taxon>
        <taxon>Theropoda</taxon>
        <taxon>Coelurosauria</taxon>
        <taxon>Aves</taxon>
        <taxon>Palaeognathae</taxon>
        <taxon>Tinamiformes</taxon>
        <taxon>Tinamidae</taxon>
        <taxon>Crypturellus</taxon>
    </lineage>
</organism>
<dbReference type="PROSITE" id="PS51390">
    <property type="entry name" value="WAP"/>
    <property type="match status" value="1"/>
</dbReference>